<keyword evidence="2" id="KW-1185">Reference proteome</keyword>
<evidence type="ECO:0000313" key="2">
    <source>
        <dbReference type="Proteomes" id="UP000001514"/>
    </source>
</evidence>
<dbReference type="InterPro" id="IPR011990">
    <property type="entry name" value="TPR-like_helical_dom_sf"/>
</dbReference>
<name>D8SVA6_SELML</name>
<accession>D8SVA6</accession>
<evidence type="ECO:0000313" key="1">
    <source>
        <dbReference type="EMBL" id="EFJ11636.1"/>
    </source>
</evidence>
<dbReference type="EMBL" id="GL377645">
    <property type="protein sequence ID" value="EFJ11636.1"/>
    <property type="molecule type" value="Genomic_DNA"/>
</dbReference>
<organism evidence="2">
    <name type="scientific">Selaginella moellendorffii</name>
    <name type="common">Spikemoss</name>
    <dbReference type="NCBI Taxonomy" id="88036"/>
    <lineage>
        <taxon>Eukaryota</taxon>
        <taxon>Viridiplantae</taxon>
        <taxon>Streptophyta</taxon>
        <taxon>Embryophyta</taxon>
        <taxon>Tracheophyta</taxon>
        <taxon>Lycopodiopsida</taxon>
        <taxon>Selaginellales</taxon>
        <taxon>Selaginellaceae</taxon>
        <taxon>Selaginella</taxon>
    </lineage>
</organism>
<dbReference type="AlphaFoldDB" id="D8SVA6"/>
<dbReference type="InParanoid" id="D8SVA6"/>
<dbReference type="Proteomes" id="UP000001514">
    <property type="component" value="Unassembled WGS sequence"/>
</dbReference>
<proteinExistence type="predicted"/>
<gene>
    <name evidence="1" type="ORF">SELMODRAFT_446907</name>
</gene>
<dbReference type="PANTHER" id="PTHR33129:SF1">
    <property type="entry name" value="ATP-BINDING PROTEIN"/>
    <property type="match status" value="1"/>
</dbReference>
<dbReference type="HOGENOM" id="CLU_023965_0_0_1"/>
<protein>
    <submittedName>
        <fullName evidence="1">Uncharacterized protein</fullName>
    </submittedName>
</protein>
<dbReference type="PANTHER" id="PTHR33129">
    <property type="entry name" value="PROTEIN KINASE DOMAIN-CONTAINING PROTEIN-RELATED"/>
    <property type="match status" value="1"/>
</dbReference>
<dbReference type="InterPro" id="IPR052980">
    <property type="entry name" value="Crinkler_effector"/>
</dbReference>
<dbReference type="eggNOG" id="KOG4197">
    <property type="taxonomic scope" value="Eukaryota"/>
</dbReference>
<reference evidence="1 2" key="1">
    <citation type="journal article" date="2011" name="Science">
        <title>The Selaginella genome identifies genetic changes associated with the evolution of vascular plants.</title>
        <authorList>
            <person name="Banks J.A."/>
            <person name="Nishiyama T."/>
            <person name="Hasebe M."/>
            <person name="Bowman J.L."/>
            <person name="Gribskov M."/>
            <person name="dePamphilis C."/>
            <person name="Albert V.A."/>
            <person name="Aono N."/>
            <person name="Aoyama T."/>
            <person name="Ambrose B.A."/>
            <person name="Ashton N.W."/>
            <person name="Axtell M.J."/>
            <person name="Barker E."/>
            <person name="Barker M.S."/>
            <person name="Bennetzen J.L."/>
            <person name="Bonawitz N.D."/>
            <person name="Chapple C."/>
            <person name="Cheng C."/>
            <person name="Correa L.G."/>
            <person name="Dacre M."/>
            <person name="DeBarry J."/>
            <person name="Dreyer I."/>
            <person name="Elias M."/>
            <person name="Engstrom E.M."/>
            <person name="Estelle M."/>
            <person name="Feng L."/>
            <person name="Finet C."/>
            <person name="Floyd S.K."/>
            <person name="Frommer W.B."/>
            <person name="Fujita T."/>
            <person name="Gramzow L."/>
            <person name="Gutensohn M."/>
            <person name="Harholt J."/>
            <person name="Hattori M."/>
            <person name="Heyl A."/>
            <person name="Hirai T."/>
            <person name="Hiwatashi Y."/>
            <person name="Ishikawa M."/>
            <person name="Iwata M."/>
            <person name="Karol K.G."/>
            <person name="Koehler B."/>
            <person name="Kolukisaoglu U."/>
            <person name="Kubo M."/>
            <person name="Kurata T."/>
            <person name="Lalonde S."/>
            <person name="Li K."/>
            <person name="Li Y."/>
            <person name="Litt A."/>
            <person name="Lyons E."/>
            <person name="Manning G."/>
            <person name="Maruyama T."/>
            <person name="Michael T.P."/>
            <person name="Mikami K."/>
            <person name="Miyazaki S."/>
            <person name="Morinaga S."/>
            <person name="Murata T."/>
            <person name="Mueller-Roeber B."/>
            <person name="Nelson D.R."/>
            <person name="Obara M."/>
            <person name="Oguri Y."/>
            <person name="Olmstead R.G."/>
            <person name="Onodera N."/>
            <person name="Petersen B.L."/>
            <person name="Pils B."/>
            <person name="Prigge M."/>
            <person name="Rensing S.A."/>
            <person name="Riano-Pachon D.M."/>
            <person name="Roberts A.W."/>
            <person name="Sato Y."/>
            <person name="Scheller H.V."/>
            <person name="Schulz B."/>
            <person name="Schulz C."/>
            <person name="Shakirov E.V."/>
            <person name="Shibagaki N."/>
            <person name="Shinohara N."/>
            <person name="Shippen D.E."/>
            <person name="Soerensen I."/>
            <person name="Sotooka R."/>
            <person name="Sugimoto N."/>
            <person name="Sugita M."/>
            <person name="Sumikawa N."/>
            <person name="Tanurdzic M."/>
            <person name="Theissen G."/>
            <person name="Ulvskov P."/>
            <person name="Wakazuki S."/>
            <person name="Weng J.K."/>
            <person name="Willats W.W."/>
            <person name="Wipf D."/>
            <person name="Wolf P.G."/>
            <person name="Yang L."/>
            <person name="Zimmer A.D."/>
            <person name="Zhu Q."/>
            <person name="Mitros T."/>
            <person name="Hellsten U."/>
            <person name="Loque D."/>
            <person name="Otillar R."/>
            <person name="Salamov A."/>
            <person name="Schmutz J."/>
            <person name="Shapiro H."/>
            <person name="Lindquist E."/>
            <person name="Lucas S."/>
            <person name="Rokhsar D."/>
            <person name="Grigoriev I.V."/>
        </authorList>
    </citation>
    <scope>NUCLEOTIDE SEQUENCE [LARGE SCALE GENOMIC DNA]</scope>
</reference>
<dbReference type="KEGG" id="smo:SELMODRAFT_446907"/>
<sequence>MQQNGVLPDKAALVTIFKVCSSPELISEGRMIHASLRGNELDNDTEVGNAAINMYGRSHCCDAARETFDSMPRRDSATWGSILTTFSQHDEHGKVMELFELGERRGEAPVHTKAGCLSVIRACGNLGALARGRKIHSQIEDAAAGSLKSCGIVGFGEMWVGRCGALWAPRRQLHKRADPVRAIAALERARIKVEVCNQVKVDKGAPPAQAAFLDLPDDVSEWWLTGRINRKLLVRECYDPIFNLVWQHNEVVAKEKGMPRAGAVLLGNPGIGKTGFLWLALWKLLAMKRNIIIRLPTIRDYICVSWTDDDQLKVEEHRDISDALWARGNQPWYLADNSIPSSDWALRCKFLLTCSPVKADYYEFAKAGSVRKFFDPVWTENELLALNEHNFGHDPEEVSERFLKWGGVPYYVLEKIGPDVQMEIRSAIGAVRDFDQIIKLQSLQEDQSHKVLHMIVDESTYSAYRLALASPYVEQQLLSNLPLPDLKRFLSVEQPDALRDVQGKLLEHFICEVIIPKGSKLQYRELQENGEFGPVLQGGFPKVASRYDLDRKAGAGREAVFPAQILPGHKNALFKPSSARNAEWDFIVNGSLYQVTVTEERALRLGQAFERALEFLRVHHGNDKELDFCILVPLFNLTKFTVNWFDTVKLAEKGKKWSFNDRQEIVGQVMRKLEHLNVKVKMVSLDIGDDCPGCMRTGFISSQKSCLPCLH</sequence>
<dbReference type="Gramene" id="EFJ11636">
    <property type="protein sequence ID" value="EFJ11636"/>
    <property type="gene ID" value="SELMODRAFT_446907"/>
</dbReference>
<dbReference type="Gene3D" id="1.25.40.10">
    <property type="entry name" value="Tetratricopeptide repeat domain"/>
    <property type="match status" value="1"/>
</dbReference>